<name>A0A6G0Z1Q2_APHCR</name>
<keyword evidence="2" id="KW-1185">Reference proteome</keyword>
<dbReference type="Proteomes" id="UP000478052">
    <property type="component" value="Unassembled WGS sequence"/>
</dbReference>
<proteinExistence type="predicted"/>
<evidence type="ECO:0000313" key="1">
    <source>
        <dbReference type="EMBL" id="KAF0764474.1"/>
    </source>
</evidence>
<sequence length="77" mass="9652">MPDTKHKCLQIYFMGNTDEQIEQRCRYNTRYCHCITNFIRSKLVRFLRFLILFRLYGNFYDKRFFNHLFFIKSSHNL</sequence>
<organism evidence="1 2">
    <name type="scientific">Aphis craccivora</name>
    <name type="common">Cowpea aphid</name>
    <dbReference type="NCBI Taxonomy" id="307492"/>
    <lineage>
        <taxon>Eukaryota</taxon>
        <taxon>Metazoa</taxon>
        <taxon>Ecdysozoa</taxon>
        <taxon>Arthropoda</taxon>
        <taxon>Hexapoda</taxon>
        <taxon>Insecta</taxon>
        <taxon>Pterygota</taxon>
        <taxon>Neoptera</taxon>
        <taxon>Paraneoptera</taxon>
        <taxon>Hemiptera</taxon>
        <taxon>Sternorrhyncha</taxon>
        <taxon>Aphidomorpha</taxon>
        <taxon>Aphidoidea</taxon>
        <taxon>Aphididae</taxon>
        <taxon>Aphidini</taxon>
        <taxon>Aphis</taxon>
        <taxon>Aphis</taxon>
    </lineage>
</organism>
<dbReference type="AlphaFoldDB" id="A0A6G0Z1Q2"/>
<accession>A0A6G0Z1Q2</accession>
<gene>
    <name evidence="1" type="ORF">FWK35_00024162</name>
</gene>
<evidence type="ECO:0000313" key="2">
    <source>
        <dbReference type="Proteomes" id="UP000478052"/>
    </source>
</evidence>
<comment type="caution">
    <text evidence="1">The sequence shown here is derived from an EMBL/GenBank/DDBJ whole genome shotgun (WGS) entry which is preliminary data.</text>
</comment>
<reference evidence="1 2" key="1">
    <citation type="submission" date="2019-08" db="EMBL/GenBank/DDBJ databases">
        <title>Whole genome of Aphis craccivora.</title>
        <authorList>
            <person name="Voronova N.V."/>
            <person name="Shulinski R.S."/>
            <person name="Bandarenka Y.V."/>
            <person name="Zhorov D.G."/>
            <person name="Warner D."/>
        </authorList>
    </citation>
    <scope>NUCLEOTIDE SEQUENCE [LARGE SCALE GENOMIC DNA]</scope>
    <source>
        <strain evidence="1">180601</strain>
        <tissue evidence="1">Whole Body</tissue>
    </source>
</reference>
<dbReference type="EMBL" id="VUJU01001625">
    <property type="protein sequence ID" value="KAF0764474.1"/>
    <property type="molecule type" value="Genomic_DNA"/>
</dbReference>
<protein>
    <submittedName>
        <fullName evidence="1">Uncharacterized protein</fullName>
    </submittedName>
</protein>